<dbReference type="KEGG" id="tap:GZ22_08215"/>
<dbReference type="InterPro" id="IPR014105">
    <property type="entry name" value="Carotenoid/retinoid_OxRdtase"/>
</dbReference>
<evidence type="ECO:0000256" key="4">
    <source>
        <dbReference type="ARBA" id="ARBA00038322"/>
    </source>
</evidence>
<evidence type="ECO:0000256" key="2">
    <source>
        <dbReference type="ARBA" id="ARBA00022746"/>
    </source>
</evidence>
<dbReference type="SUPFAM" id="SSF51905">
    <property type="entry name" value="FAD/NAD(P)-binding domain"/>
    <property type="match status" value="1"/>
</dbReference>
<dbReference type="Pfam" id="PF01593">
    <property type="entry name" value="Amino_oxidase"/>
    <property type="match status" value="1"/>
</dbReference>
<dbReference type="GeneID" id="34220908"/>
<dbReference type="NCBIfam" id="TIGR02734">
    <property type="entry name" value="crtI_fam"/>
    <property type="match status" value="1"/>
</dbReference>
<dbReference type="GO" id="GO:0016491">
    <property type="term" value="F:oxidoreductase activity"/>
    <property type="evidence" value="ECO:0007669"/>
    <property type="project" value="UniProtKB-KW"/>
</dbReference>
<dbReference type="OrthoDB" id="9814556at2"/>
<organism evidence="7 8">
    <name type="scientific">Terribacillus saccharophilus</name>
    <dbReference type="NCBI Taxonomy" id="361277"/>
    <lineage>
        <taxon>Bacteria</taxon>
        <taxon>Bacillati</taxon>
        <taxon>Bacillota</taxon>
        <taxon>Bacilli</taxon>
        <taxon>Bacillales</taxon>
        <taxon>Bacillaceae</taxon>
        <taxon>Terribacillus</taxon>
    </lineage>
</organism>
<sequence>MTKKKVAIIGAGPGGLTAGMLLAAKGYNVEIYEKNEVIGGRTSRLKQGEFQFDLGATFFMMPQLLEELFEEAGRNLNDYVQLHRLDPLYTLRFGDVTFTPRVDKQDMLDEIERVFPGESQGFIQFMEKEGEKFDRVEKLLRRPFVHRRTYLSKEVLHALPKLDMFQTVYSKLSTYFNDERLKYAFTFQAKYLGMSPWKCPGTFTILSYLEHKFGLYHPIGGVNRICEAMRQVIEEYGGVVHTGKPVAQILTEGKQATGLLLENGLQVQADEVIINADYSYSVQHLFEDKWKKKFQKKMENKKYSCSTYMLYLGLKQEVDLPHHMVVFADDYKKNVEEMTEQFVLSEDPSVYIHYPTKLDPTTAPAGKSTVYLLMPVPNTEADIDWEAASPHTRQKMLDILSRETGIENIEDLIETEHRITPSDWEAMNIQHGAVFNLAHSLDQMMYNRPHNQVKELSHCYLVGGGTHPGSGLPTIFQSAKISADLVEKNNGVKTYQSIKSSQEKVTM</sequence>
<dbReference type="PANTHER" id="PTHR43734:SF1">
    <property type="entry name" value="PHYTOENE DESATURASE"/>
    <property type="match status" value="1"/>
</dbReference>
<feature type="domain" description="Amine oxidase" evidence="6">
    <location>
        <begin position="14"/>
        <end position="486"/>
    </location>
</feature>
<dbReference type="InterPro" id="IPR036188">
    <property type="entry name" value="FAD/NAD-bd_sf"/>
</dbReference>
<evidence type="ECO:0000256" key="1">
    <source>
        <dbReference type="ARBA" id="ARBA00004829"/>
    </source>
</evidence>
<dbReference type="PRINTS" id="PR00419">
    <property type="entry name" value="ADXRDTASE"/>
</dbReference>
<dbReference type="Proteomes" id="UP000027980">
    <property type="component" value="Chromosome"/>
</dbReference>
<keyword evidence="2 5" id="KW-0125">Carotenoid biosynthesis</keyword>
<accession>A0A075LJT6</accession>
<comment type="pathway">
    <text evidence="1 5">Carotenoid biosynthesis.</text>
</comment>
<reference evidence="7 8" key="1">
    <citation type="submission" date="2014-07" db="EMBL/GenBank/DDBJ databases">
        <title>Complete genome sequence of a moderately halophilic bacterium Terribacillus aidingensis MP602, isolated from Cryptomeria fortunei in Tianmu mountain in China.</title>
        <authorList>
            <person name="Wang Y."/>
            <person name="Lu P."/>
            <person name="Zhang L."/>
        </authorList>
    </citation>
    <scope>NUCLEOTIDE SEQUENCE [LARGE SCALE GENOMIC DNA]</scope>
    <source>
        <strain evidence="7 8">MP602</strain>
    </source>
</reference>
<name>A0A075LJT6_9BACI</name>
<evidence type="ECO:0000259" key="6">
    <source>
        <dbReference type="Pfam" id="PF01593"/>
    </source>
</evidence>
<evidence type="ECO:0000313" key="7">
    <source>
        <dbReference type="EMBL" id="AIF66619.1"/>
    </source>
</evidence>
<dbReference type="AlphaFoldDB" id="A0A075LJT6"/>
<dbReference type="Gene3D" id="3.50.50.60">
    <property type="entry name" value="FAD/NAD(P)-binding domain"/>
    <property type="match status" value="2"/>
</dbReference>
<evidence type="ECO:0000256" key="3">
    <source>
        <dbReference type="ARBA" id="ARBA00023002"/>
    </source>
</evidence>
<proteinExistence type="inferred from homology"/>
<keyword evidence="3 5" id="KW-0560">Oxidoreductase</keyword>
<dbReference type="PANTHER" id="PTHR43734">
    <property type="entry name" value="PHYTOENE DESATURASE"/>
    <property type="match status" value="1"/>
</dbReference>
<dbReference type="EMBL" id="CP008876">
    <property type="protein sequence ID" value="AIF66619.1"/>
    <property type="molecule type" value="Genomic_DNA"/>
</dbReference>
<evidence type="ECO:0000313" key="8">
    <source>
        <dbReference type="Proteomes" id="UP000027980"/>
    </source>
</evidence>
<protein>
    <submittedName>
        <fullName evidence="7">Phytoene desaturase</fullName>
    </submittedName>
</protein>
<gene>
    <name evidence="7" type="ORF">GZ22_08215</name>
</gene>
<dbReference type="RefSeq" id="WP_038560840.1">
    <property type="nucleotide sequence ID" value="NZ_CP008876.1"/>
</dbReference>
<dbReference type="HOGENOM" id="CLU_019722_2_1_9"/>
<comment type="similarity">
    <text evidence="4">Belongs to the carotenoid/retinoid oxidoreductase family. CrtN subfamily.</text>
</comment>
<dbReference type="GO" id="GO:0016117">
    <property type="term" value="P:carotenoid biosynthetic process"/>
    <property type="evidence" value="ECO:0007669"/>
    <property type="project" value="UniProtKB-KW"/>
</dbReference>
<dbReference type="InterPro" id="IPR002937">
    <property type="entry name" value="Amino_oxidase"/>
</dbReference>
<evidence type="ECO:0000256" key="5">
    <source>
        <dbReference type="RuleBase" id="RU362075"/>
    </source>
</evidence>